<dbReference type="GO" id="GO:0005886">
    <property type="term" value="C:plasma membrane"/>
    <property type="evidence" value="ECO:0007669"/>
    <property type="project" value="TreeGrafter"/>
</dbReference>
<keyword evidence="4" id="KW-0460">Magnesium</keyword>
<evidence type="ECO:0000256" key="4">
    <source>
        <dbReference type="ARBA" id="ARBA00022842"/>
    </source>
</evidence>
<keyword evidence="3" id="KW-0479">Metal-binding</keyword>
<feature type="region of interest" description="Disordered" evidence="7">
    <location>
        <begin position="1197"/>
        <end position="1223"/>
    </location>
</feature>
<reference evidence="10 11" key="1">
    <citation type="journal article" date="2017" name="Int. J. Parasitol.">
        <title>The genome of the protozoan parasite Cystoisospora suis and a reverse vaccinology approach to identify vaccine candidates.</title>
        <authorList>
            <person name="Palmieri N."/>
            <person name="Shrestha A."/>
            <person name="Ruttkowski B."/>
            <person name="Beck T."/>
            <person name="Vogl C."/>
            <person name="Tomley F."/>
            <person name="Blake D.P."/>
            <person name="Joachim A."/>
        </authorList>
    </citation>
    <scope>NUCLEOTIDE SEQUENCE [LARGE SCALE GENOMIC DNA]</scope>
    <source>
        <strain evidence="10 11">Wien I</strain>
    </source>
</reference>
<dbReference type="GO" id="GO:0016887">
    <property type="term" value="F:ATP hydrolysis activity"/>
    <property type="evidence" value="ECO:0007669"/>
    <property type="project" value="InterPro"/>
</dbReference>
<feature type="region of interest" description="Disordered" evidence="7">
    <location>
        <begin position="1239"/>
        <end position="1289"/>
    </location>
</feature>
<dbReference type="InterPro" id="IPR036412">
    <property type="entry name" value="HAD-like_sf"/>
</dbReference>
<feature type="transmembrane region" description="Helical" evidence="8">
    <location>
        <begin position="1120"/>
        <end position="1144"/>
    </location>
</feature>
<feature type="compositionally biased region" description="Polar residues" evidence="7">
    <location>
        <begin position="705"/>
        <end position="714"/>
    </location>
</feature>
<keyword evidence="11" id="KW-1185">Reference proteome</keyword>
<evidence type="ECO:0000313" key="11">
    <source>
        <dbReference type="Proteomes" id="UP000221165"/>
    </source>
</evidence>
<feature type="transmembrane region" description="Helical" evidence="8">
    <location>
        <begin position="1061"/>
        <end position="1083"/>
    </location>
</feature>
<dbReference type="InterPro" id="IPR023298">
    <property type="entry name" value="ATPase_P-typ_TM_dom_sf"/>
</dbReference>
<dbReference type="SUPFAM" id="SSF56784">
    <property type="entry name" value="HAD-like"/>
    <property type="match status" value="1"/>
</dbReference>
<feature type="region of interest" description="Disordered" evidence="7">
    <location>
        <begin position="137"/>
        <end position="293"/>
    </location>
</feature>
<dbReference type="GO" id="GO:0005524">
    <property type="term" value="F:ATP binding"/>
    <property type="evidence" value="ECO:0007669"/>
    <property type="project" value="InterPro"/>
</dbReference>
<evidence type="ECO:0000256" key="5">
    <source>
        <dbReference type="ARBA" id="ARBA00022989"/>
    </source>
</evidence>
<proteinExistence type="predicted"/>
<comment type="caution">
    <text evidence="10">The sequence shown here is derived from an EMBL/GenBank/DDBJ whole genome shotgun (WGS) entry which is preliminary data.</text>
</comment>
<evidence type="ECO:0000256" key="6">
    <source>
        <dbReference type="ARBA" id="ARBA00023136"/>
    </source>
</evidence>
<dbReference type="GO" id="GO:0045332">
    <property type="term" value="P:phospholipid translocation"/>
    <property type="evidence" value="ECO:0007669"/>
    <property type="project" value="TreeGrafter"/>
</dbReference>
<dbReference type="VEuPathDB" id="ToxoDB:CSUI_004461"/>
<dbReference type="GO" id="GO:0046872">
    <property type="term" value="F:metal ion binding"/>
    <property type="evidence" value="ECO:0007669"/>
    <property type="project" value="UniProtKB-KW"/>
</dbReference>
<dbReference type="Gene3D" id="3.40.50.1000">
    <property type="entry name" value="HAD superfamily/HAD-like"/>
    <property type="match status" value="2"/>
</dbReference>
<evidence type="ECO:0000313" key="10">
    <source>
        <dbReference type="EMBL" id="PHJ21701.1"/>
    </source>
</evidence>
<feature type="compositionally biased region" description="Basic and acidic residues" evidence="7">
    <location>
        <begin position="318"/>
        <end position="367"/>
    </location>
</feature>
<feature type="domain" description="P-type ATPase C-terminal" evidence="9">
    <location>
        <begin position="911"/>
        <end position="1159"/>
    </location>
</feature>
<comment type="subcellular location">
    <subcellularLocation>
        <location evidence="1">Membrane</location>
        <topology evidence="1">Multi-pass membrane protein</topology>
    </subcellularLocation>
</comment>
<feature type="region of interest" description="Disordered" evidence="7">
    <location>
        <begin position="607"/>
        <end position="725"/>
    </location>
</feature>
<dbReference type="Gene3D" id="3.40.1110.10">
    <property type="entry name" value="Calcium-transporting ATPase, cytoplasmic domain N"/>
    <property type="match status" value="2"/>
</dbReference>
<evidence type="ECO:0000256" key="3">
    <source>
        <dbReference type="ARBA" id="ARBA00022723"/>
    </source>
</evidence>
<keyword evidence="6 8" id="KW-0472">Membrane</keyword>
<dbReference type="RefSeq" id="XP_067923381.1">
    <property type="nucleotide sequence ID" value="XM_068064652.1"/>
</dbReference>
<protein>
    <submittedName>
        <fullName evidence="10">Phospholipid-translocating p-type flippase subfamily protein</fullName>
    </submittedName>
</protein>
<dbReference type="Proteomes" id="UP000221165">
    <property type="component" value="Unassembled WGS sequence"/>
</dbReference>
<dbReference type="InterPro" id="IPR023299">
    <property type="entry name" value="ATPase_P-typ_cyto_dom_N"/>
</dbReference>
<evidence type="ECO:0000256" key="8">
    <source>
        <dbReference type="SAM" id="Phobius"/>
    </source>
</evidence>
<feature type="region of interest" description="Disordered" evidence="7">
    <location>
        <begin position="317"/>
        <end position="411"/>
    </location>
</feature>
<evidence type="ECO:0000259" key="9">
    <source>
        <dbReference type="Pfam" id="PF16212"/>
    </source>
</evidence>
<dbReference type="InterPro" id="IPR023214">
    <property type="entry name" value="HAD_sf"/>
</dbReference>
<dbReference type="EMBL" id="MIGC01002079">
    <property type="protein sequence ID" value="PHJ21701.1"/>
    <property type="molecule type" value="Genomic_DNA"/>
</dbReference>
<dbReference type="OrthoDB" id="377733at2759"/>
<feature type="compositionally biased region" description="Low complexity" evidence="7">
    <location>
        <begin position="187"/>
        <end position="199"/>
    </location>
</feature>
<name>A0A2C6KBH3_9APIC</name>
<dbReference type="NCBIfam" id="TIGR01494">
    <property type="entry name" value="ATPase_P-type"/>
    <property type="match status" value="1"/>
</dbReference>
<dbReference type="GO" id="GO:0140326">
    <property type="term" value="F:ATPase-coupled intramembrane lipid transporter activity"/>
    <property type="evidence" value="ECO:0007669"/>
    <property type="project" value="TreeGrafter"/>
</dbReference>
<accession>A0A2C6KBH3</accession>
<feature type="compositionally biased region" description="Basic and acidic residues" evidence="7">
    <location>
        <begin position="664"/>
        <end position="674"/>
    </location>
</feature>
<keyword evidence="2 8" id="KW-0812">Transmembrane</keyword>
<feature type="transmembrane region" description="Helical" evidence="8">
    <location>
        <begin position="941"/>
        <end position="962"/>
    </location>
</feature>
<feature type="region of interest" description="Disordered" evidence="7">
    <location>
        <begin position="773"/>
        <end position="806"/>
    </location>
</feature>
<feature type="compositionally biased region" description="Basic and acidic residues" evidence="7">
    <location>
        <begin position="376"/>
        <end position="400"/>
    </location>
</feature>
<dbReference type="InterPro" id="IPR001757">
    <property type="entry name" value="P_typ_ATPase"/>
</dbReference>
<keyword evidence="5 8" id="KW-1133">Transmembrane helix</keyword>
<dbReference type="Pfam" id="PF16212">
    <property type="entry name" value="PhoLip_ATPase_C"/>
    <property type="match status" value="1"/>
</dbReference>
<feature type="compositionally biased region" description="Polar residues" evidence="7">
    <location>
        <begin position="144"/>
        <end position="153"/>
    </location>
</feature>
<evidence type="ECO:0000256" key="1">
    <source>
        <dbReference type="ARBA" id="ARBA00004141"/>
    </source>
</evidence>
<feature type="compositionally biased region" description="Polar residues" evidence="7">
    <location>
        <begin position="627"/>
        <end position="640"/>
    </location>
</feature>
<dbReference type="InterPro" id="IPR032630">
    <property type="entry name" value="P_typ_ATPase_c"/>
</dbReference>
<feature type="transmembrane region" description="Helical" evidence="8">
    <location>
        <begin position="974"/>
        <end position="994"/>
    </location>
</feature>
<dbReference type="SUPFAM" id="SSF81665">
    <property type="entry name" value="Calcium ATPase, transmembrane domain M"/>
    <property type="match status" value="1"/>
</dbReference>
<evidence type="ECO:0000256" key="2">
    <source>
        <dbReference type="ARBA" id="ARBA00022692"/>
    </source>
</evidence>
<sequence length="1322" mass="144488">MTAISSFSLTEVEARRPALRTELRAPHVHMPDPRLREDLNDPEHPMQSYIVDFFVHLSVNHTVLPEPNNQGQVRYSASSPDEKAFVCAARHFGVEFVNRTSRGVELNVLGRRVHVDVLASFPFDSARRRSTVLCQISEAPGDSLPTSGASSETPKGPPCPQTLPADDCASSLPGNSVSNVGEDERASAPPSSSTAARASMAGDAHAPPSVSSYTKQEESVTRKRSHQGTTGSRLVAKQHPSQPQAEPLAQAAGTPKASADPSYPPHIAVQADSKQGVVGRTEGQRSGDSSACRKRIVLFSKGADVVILPRLRRLSTHHGCDEEPGARDFSKESELDKTEKQKSAKPKEAAAKRPPQEGTPDRLEKARKPSGQRQSFTEDSRAARNNEDIRPTTRTERNEVDAAGVPLAGTSARTGQVETTGLADEEEFQCRRRMENALEAYAAEGLRTLCIAKRVLDEAEFAAWYEEFSAVELDRGSDKQSRLLGLAEKLEVSLELQGVTGIEDRLQEGVADTIAKLRQAGIHVWMLSGDKTETALNVGVATSLIHRDAHLSRYLWKKDSQNSERLEAQLRVDLDAVEKRLPCSPLSRLLSLRSLIPRTLLCRYSNSASSTNIEPPGPPVSAGFKSEGQNQPVQSCSGSPSRDVGTGGGPRSDSIPSVGNPVEGRVDNTGRRTVVDGGRPAEAARSVLGTGGVSSAEATGAEKSLQGQPGGSITSEREGRVSGGVRTVKGERTSCAGRSEGDSQKEKVVAEADPVQQRYGAGVLMTPGTVENQKELDSTGTCCPSERDERPRRTGNGETSLGDGYVPFRDQKRARHVVSPPEALIVDGEALTFLLADPQRRSRFIRLCCSCVSVICCRVAPHQKGTVVDLVKKATRRITLAIGDGANDCNMILRAHIGVGIKGNEGNQAFNCSDFGLTQFRLLLPLLLVHGRWCYQRVAILVLYIIYKNLVLTVPLFLYGFYCLFSGQKFYPEFLYQFYNICLTSTPITFYGIFEQDVDRRLSLEYPQLYRAGQRDALLDTKSFFSWIFRGIFHGSINFIVCAFCLGYSVVPLPGGRPFDLWLVGTVIMITNCIVANMDILLYSSYLCTPIYMGMALTLISCIVIFVLNSTEYLGGISTGAIFLICEAFPVVFLCCLIISTFSLGLRWFERSFRVNVRPELSDIIQQKEYVGITPYIPKRKVSAEFLRKKLRRKRSSLPVSDTGEKLEAVPPRKKTGPLPIFHDGGDWAGDGACYTADETREPGVYNNKRSRPATTTTPPSKDGARCQRKGTAGRSPGCRRGQNTGRLNDPLYRLQTSFSFGGFAFSEPDPLLLTVERSLSL</sequence>
<feature type="transmembrane region" description="Helical" evidence="8">
    <location>
        <begin position="1090"/>
        <end position="1108"/>
    </location>
</feature>
<dbReference type="PANTHER" id="PTHR24092">
    <property type="entry name" value="PROBABLE PHOSPHOLIPID-TRANSPORTING ATPASE"/>
    <property type="match status" value="1"/>
</dbReference>
<dbReference type="GeneID" id="94427863"/>
<organism evidence="10 11">
    <name type="scientific">Cystoisospora suis</name>
    <dbReference type="NCBI Taxonomy" id="483139"/>
    <lineage>
        <taxon>Eukaryota</taxon>
        <taxon>Sar</taxon>
        <taxon>Alveolata</taxon>
        <taxon>Apicomplexa</taxon>
        <taxon>Conoidasida</taxon>
        <taxon>Coccidia</taxon>
        <taxon>Eucoccidiorida</taxon>
        <taxon>Eimeriorina</taxon>
        <taxon>Sarcocystidae</taxon>
        <taxon>Cystoisospora</taxon>
    </lineage>
</organism>
<dbReference type="PANTHER" id="PTHR24092:SF150">
    <property type="entry name" value="PHOSPHOLIPID-TRANSPORTING ATPASE"/>
    <property type="match status" value="1"/>
</dbReference>
<gene>
    <name evidence="10" type="ORF">CSUI_004461</name>
</gene>
<feature type="transmembrane region" description="Helical" evidence="8">
    <location>
        <begin position="1027"/>
        <end position="1049"/>
    </location>
</feature>
<evidence type="ECO:0000256" key="7">
    <source>
        <dbReference type="SAM" id="MobiDB-lite"/>
    </source>
</evidence>